<dbReference type="SUPFAM" id="SSF55874">
    <property type="entry name" value="ATPase domain of HSP90 chaperone/DNA topoisomerase II/histidine kinase"/>
    <property type="match status" value="1"/>
</dbReference>
<dbReference type="Gene3D" id="3.30.565.10">
    <property type="entry name" value="Histidine kinase-like ATPase, C-terminal domain"/>
    <property type="match status" value="1"/>
</dbReference>
<feature type="domain" description="PAS" evidence="8">
    <location>
        <begin position="488"/>
        <end position="561"/>
    </location>
</feature>
<protein>
    <recommendedName>
        <fullName evidence="2">histidine kinase</fullName>
        <ecNumber evidence="2">2.7.13.3</ecNumber>
    </recommendedName>
</protein>
<keyword evidence="11" id="KW-1185">Reference proteome</keyword>
<feature type="domain" description="PAS" evidence="8">
    <location>
        <begin position="1147"/>
        <end position="1217"/>
    </location>
</feature>
<dbReference type="InterPro" id="IPR000014">
    <property type="entry name" value="PAS"/>
</dbReference>
<dbReference type="SMART" id="SM00086">
    <property type="entry name" value="PAC"/>
    <property type="match status" value="8"/>
</dbReference>
<dbReference type="PANTHER" id="PTHR43304:SF1">
    <property type="entry name" value="PAC DOMAIN-CONTAINING PROTEIN"/>
    <property type="match status" value="1"/>
</dbReference>
<dbReference type="CDD" id="cd00130">
    <property type="entry name" value="PAS"/>
    <property type="match status" value="8"/>
</dbReference>
<dbReference type="InterPro" id="IPR003661">
    <property type="entry name" value="HisK_dim/P_dom"/>
</dbReference>
<evidence type="ECO:0000313" key="11">
    <source>
        <dbReference type="Proteomes" id="UP000248917"/>
    </source>
</evidence>
<keyword evidence="4" id="KW-0808">Transferase</keyword>
<dbReference type="Pfam" id="PF00512">
    <property type="entry name" value="HisKA"/>
    <property type="match status" value="1"/>
</dbReference>
<evidence type="ECO:0000256" key="6">
    <source>
        <dbReference type="SAM" id="Coils"/>
    </source>
</evidence>
<keyword evidence="5" id="KW-0418">Kinase</keyword>
<dbReference type="GO" id="GO:0000155">
    <property type="term" value="F:phosphorelay sensor kinase activity"/>
    <property type="evidence" value="ECO:0007669"/>
    <property type="project" value="InterPro"/>
</dbReference>
<dbReference type="EC" id="2.7.13.3" evidence="2"/>
<evidence type="ECO:0000259" key="8">
    <source>
        <dbReference type="PROSITE" id="PS50112"/>
    </source>
</evidence>
<gene>
    <name evidence="10" type="ORF">CLV31_12125</name>
</gene>
<feature type="domain" description="PAS" evidence="8">
    <location>
        <begin position="114"/>
        <end position="166"/>
    </location>
</feature>
<dbReference type="InterPro" id="IPR029016">
    <property type="entry name" value="GAF-like_dom_sf"/>
</dbReference>
<name>A0A326RS69_9BACT</name>
<dbReference type="SMART" id="SM00387">
    <property type="entry name" value="HATPase_c"/>
    <property type="match status" value="1"/>
</dbReference>
<dbReference type="Gene3D" id="3.30.450.40">
    <property type="match status" value="1"/>
</dbReference>
<evidence type="ECO:0000256" key="1">
    <source>
        <dbReference type="ARBA" id="ARBA00000085"/>
    </source>
</evidence>
<dbReference type="SUPFAM" id="SSF55781">
    <property type="entry name" value="GAF domain-like"/>
    <property type="match status" value="1"/>
</dbReference>
<feature type="domain" description="PAC" evidence="9">
    <location>
        <begin position="1341"/>
        <end position="1393"/>
    </location>
</feature>
<dbReference type="NCBIfam" id="TIGR00229">
    <property type="entry name" value="sensory_box"/>
    <property type="match status" value="8"/>
</dbReference>
<dbReference type="InterPro" id="IPR000700">
    <property type="entry name" value="PAS-assoc_C"/>
</dbReference>
<dbReference type="InterPro" id="IPR013767">
    <property type="entry name" value="PAS_fold"/>
</dbReference>
<dbReference type="SUPFAM" id="SSF47384">
    <property type="entry name" value="Homodimeric domain of signal transducing histidine kinase"/>
    <property type="match status" value="1"/>
</dbReference>
<evidence type="ECO:0000256" key="2">
    <source>
        <dbReference type="ARBA" id="ARBA00012438"/>
    </source>
</evidence>
<feature type="domain" description="Histidine kinase" evidence="7">
    <location>
        <begin position="1418"/>
        <end position="1630"/>
    </location>
</feature>
<dbReference type="InterPro" id="IPR035965">
    <property type="entry name" value="PAS-like_dom_sf"/>
</dbReference>
<feature type="domain" description="PAS" evidence="8">
    <location>
        <begin position="363"/>
        <end position="433"/>
    </location>
</feature>
<reference evidence="10 11" key="1">
    <citation type="submission" date="2018-06" db="EMBL/GenBank/DDBJ databases">
        <title>Genomic Encyclopedia of Archaeal and Bacterial Type Strains, Phase II (KMG-II): from individual species to whole genera.</title>
        <authorList>
            <person name="Goeker M."/>
        </authorList>
    </citation>
    <scope>NUCLEOTIDE SEQUENCE [LARGE SCALE GENOMIC DNA]</scope>
    <source>
        <strain evidence="10 11">T4</strain>
    </source>
</reference>
<evidence type="ECO:0000256" key="5">
    <source>
        <dbReference type="ARBA" id="ARBA00022777"/>
    </source>
</evidence>
<feature type="domain" description="PAC" evidence="9">
    <location>
        <begin position="690"/>
        <end position="744"/>
    </location>
</feature>
<dbReference type="Pfam" id="PF02518">
    <property type="entry name" value="HATPase_c"/>
    <property type="match status" value="1"/>
</dbReference>
<organism evidence="10 11">
    <name type="scientific">Algoriphagus aquaeductus</name>
    <dbReference type="NCBI Taxonomy" id="475299"/>
    <lineage>
        <taxon>Bacteria</taxon>
        <taxon>Pseudomonadati</taxon>
        <taxon>Bacteroidota</taxon>
        <taxon>Cytophagia</taxon>
        <taxon>Cytophagales</taxon>
        <taxon>Cyclobacteriaceae</taxon>
        <taxon>Algoriphagus</taxon>
    </lineage>
</organism>
<feature type="domain" description="PAS" evidence="8">
    <location>
        <begin position="906"/>
        <end position="976"/>
    </location>
</feature>
<evidence type="ECO:0000313" key="10">
    <source>
        <dbReference type="EMBL" id="PZV77153.1"/>
    </source>
</evidence>
<feature type="coiled-coil region" evidence="6">
    <location>
        <begin position="1384"/>
        <end position="1415"/>
    </location>
</feature>
<dbReference type="InterPro" id="IPR004358">
    <property type="entry name" value="Sig_transdc_His_kin-like_C"/>
</dbReference>
<dbReference type="PRINTS" id="PR00344">
    <property type="entry name" value="BCTRLSENSOR"/>
</dbReference>
<dbReference type="InterPro" id="IPR036890">
    <property type="entry name" value="HATPase_C_sf"/>
</dbReference>
<dbReference type="InterPro" id="IPR036097">
    <property type="entry name" value="HisK_dim/P_sf"/>
</dbReference>
<dbReference type="InterPro" id="IPR001610">
    <property type="entry name" value="PAC"/>
</dbReference>
<keyword evidence="6" id="KW-0175">Coiled coil</keyword>
<dbReference type="InterPro" id="IPR003594">
    <property type="entry name" value="HATPase_dom"/>
</dbReference>
<comment type="catalytic activity">
    <reaction evidence="1">
        <text>ATP + protein L-histidine = ADP + protein N-phospho-L-histidine.</text>
        <dbReference type="EC" id="2.7.13.3"/>
    </reaction>
</comment>
<dbReference type="PROSITE" id="PS50112">
    <property type="entry name" value="PAS"/>
    <property type="match status" value="7"/>
</dbReference>
<dbReference type="CDD" id="cd00082">
    <property type="entry name" value="HisKA"/>
    <property type="match status" value="1"/>
</dbReference>
<feature type="domain" description="PAC" evidence="9">
    <location>
        <begin position="311"/>
        <end position="362"/>
    </location>
</feature>
<dbReference type="SUPFAM" id="SSF55785">
    <property type="entry name" value="PYP-like sensor domain (PAS domain)"/>
    <property type="match status" value="9"/>
</dbReference>
<dbReference type="PANTHER" id="PTHR43304">
    <property type="entry name" value="PHYTOCHROME-LIKE PROTEIN CPH1"/>
    <property type="match status" value="1"/>
</dbReference>
<dbReference type="Pfam" id="PF08447">
    <property type="entry name" value="PAS_3"/>
    <property type="match status" value="4"/>
</dbReference>
<dbReference type="SMART" id="SM00388">
    <property type="entry name" value="HisKA"/>
    <property type="match status" value="1"/>
</dbReference>
<dbReference type="EMBL" id="QKTX01000021">
    <property type="protein sequence ID" value="PZV77153.1"/>
    <property type="molecule type" value="Genomic_DNA"/>
</dbReference>
<dbReference type="InterPro" id="IPR052162">
    <property type="entry name" value="Sensor_kinase/Photoreceptor"/>
</dbReference>
<dbReference type="Pfam" id="PF13426">
    <property type="entry name" value="PAS_9"/>
    <property type="match status" value="2"/>
</dbReference>
<feature type="domain" description="PAS" evidence="8">
    <location>
        <begin position="1264"/>
        <end position="1336"/>
    </location>
</feature>
<dbReference type="Pfam" id="PF00989">
    <property type="entry name" value="PAS"/>
    <property type="match status" value="2"/>
</dbReference>
<feature type="domain" description="PAC" evidence="9">
    <location>
        <begin position="1095"/>
        <end position="1146"/>
    </location>
</feature>
<dbReference type="Proteomes" id="UP000248917">
    <property type="component" value="Unassembled WGS sequence"/>
</dbReference>
<dbReference type="Gene3D" id="2.10.70.100">
    <property type="match status" value="2"/>
</dbReference>
<dbReference type="InterPro" id="IPR005467">
    <property type="entry name" value="His_kinase_dom"/>
</dbReference>
<dbReference type="Gene3D" id="1.10.287.130">
    <property type="match status" value="1"/>
</dbReference>
<dbReference type="Gene3D" id="3.30.450.20">
    <property type="entry name" value="PAS domain"/>
    <property type="match status" value="9"/>
</dbReference>
<comment type="caution">
    <text evidence="10">The sequence shown here is derived from an EMBL/GenBank/DDBJ whole genome shotgun (WGS) entry which is preliminary data.</text>
</comment>
<dbReference type="FunFam" id="3.30.565.10:FF:000006">
    <property type="entry name" value="Sensor histidine kinase WalK"/>
    <property type="match status" value="1"/>
</dbReference>
<accession>A0A326RS69</accession>
<feature type="domain" description="PAS" evidence="8">
    <location>
        <begin position="613"/>
        <end position="665"/>
    </location>
</feature>
<dbReference type="PROSITE" id="PS50113">
    <property type="entry name" value="PAC"/>
    <property type="match status" value="4"/>
</dbReference>
<keyword evidence="3" id="KW-0597">Phosphoprotein</keyword>
<dbReference type="SMART" id="SM00091">
    <property type="entry name" value="PAS"/>
    <property type="match status" value="8"/>
</dbReference>
<evidence type="ECO:0000256" key="3">
    <source>
        <dbReference type="ARBA" id="ARBA00022553"/>
    </source>
</evidence>
<dbReference type="PROSITE" id="PS50109">
    <property type="entry name" value="HIS_KIN"/>
    <property type="match status" value="1"/>
</dbReference>
<sequence>MVFIQVSPDYCLEDTPAEQLAKISEGLGLAVVKGDYLPDLMLPAYKEDFISCLNRGFKGESFSVEIPFPCSKNLFKKCEVTVLPHYVTGEEIAKIGLGIRCMDQFFVDLALIQSNSLLSTMFNSVSMGICITNREGLFVEVNREYCSIYGYTREELLGKHFTLVLDSKYHEWMSRLHGDFFSKGQEPPSEVEVLHKTGKILTVRIFADKLTTPEGEEYKVTSVTDITELKNLEIQVQNLTRNIPGIVLRYELSPEGKDRILYVSEGVKTYCGVSQKEAMEDVSKIWDHIDPRHVSQVKESIIQSAKNLTTWESEWRFFHPDGSVYWHRASGNPRKLLDGTLIWDSIILDVTQEKEAQLKLQDSEIRFEKLISEGVEMIAVLNSNGEYIFNSPSYSSFLGYSLEELKGLQAFSLIHPDDVPQLYASFQQVFTVKKVYSQPYRFRKKDGEYIWLKSVGTNLLDDPHIGGIIVNSSNISELIKTETDLKSSEQQYKYLFENNPGAMLIWDLETAQILDVNECACEIYGYTREEFLNMSVYDMRPKEEVPKFKEQSKTENWVEYEGVRLYYGISRHIDKAGNPLDVEINAQMITYKGRRVSLVLMHDVTQQLKEELRLKLLESVITNANDAVIITEAEPFSSPGPRIIYVNEAFTRMTGYSEEEILGKNPRILHGPKTNSPEFAHLRKAMEAWQSCEVTVINYKKNGEEFWNNFSISPLADSKGWFTHWISIQRDVTAQKVEEQKRELVSQIMLIFGEEERFNLALDRSLEKLVQFKELDGAEVWLVNADRTKVNLVARFAQTDKGKRFMEISSHIQSFKPGEGLPGKIWEANRNLQIDESCSEEEFPRKELVLSSGLSTAFGLPLHYSQEVIGVIVFATDQKNGAVNSAVEVFEPMTDMLGAEIHRKKVQDELSQIFDTAQDIICIWGFDGKFKKINKGGTQLLGYSEEELLANRIDYFLHPEDHQSSESELQKMREGNRQAQFINRFITKEGQTLWLDWNNTVVYEEELIYSVAKNITEEKELEDLLERANKMARIGFWDVDVRKETQFWSAVTKEIHEVANDYLPTVQGGISFYAPEAIPVITEVFYRCQDTGEPYDLELPIITAKGKKIWIRTQGQAEFRDGQCKRVFGIIQDITDLKIAQIELEKSFEQKNAILESIGDAFLSVDKMGTITYWNQVAAQLFGGTKEERVGSSVWSLIPLTQENITLGKLREAIEIGKVLRYEQYFQLLGKWLEISIYPSEIGLSVYLKDVTLRKTSEELIRQSNERFERVSEVTNDAIWDWDVRADKLYWGPGYKNLFGFTYDPREISYDTWERHIHPEDLERTLEVVENAIQDVHNAHIYNEYRFRRHDGTYAFVTDRGMIIRDHQGSPLRLVGAITDITERKMYENSLRELNEKLEARARELAISNAELEQFAYVASHDLQEPLRMVSSFLSQLEIKYKNQLDEKANRYIHFAVDGAKRMRQIILDLLEFSRVGRMNDEVGEVSIQSVLEEVCTLQAQLIESKQAAVFWGEMPVVLGSKTPLFQIFQNLISNAVKYSKEGVPPEVKISCIEFPTHWEFKVQDNGIGIEADSLDKIFVIFQRLHTKDQYAGTGIGLAIVKKLVENLGGKISVESTPGVGTVFSFTLRK</sequence>
<dbReference type="InterPro" id="IPR013655">
    <property type="entry name" value="PAS_fold_3"/>
</dbReference>
<evidence type="ECO:0000256" key="4">
    <source>
        <dbReference type="ARBA" id="ARBA00022679"/>
    </source>
</evidence>
<dbReference type="GO" id="GO:0006355">
    <property type="term" value="P:regulation of DNA-templated transcription"/>
    <property type="evidence" value="ECO:0007669"/>
    <property type="project" value="InterPro"/>
</dbReference>
<proteinExistence type="predicted"/>
<evidence type="ECO:0000259" key="9">
    <source>
        <dbReference type="PROSITE" id="PS50113"/>
    </source>
</evidence>
<evidence type="ECO:0000259" key="7">
    <source>
        <dbReference type="PROSITE" id="PS50109"/>
    </source>
</evidence>